<dbReference type="Proteomes" id="UP000199009">
    <property type="component" value="Chromosome I"/>
</dbReference>
<keyword evidence="1" id="KW-0472">Membrane</keyword>
<dbReference type="RefSeq" id="WP_091491255.1">
    <property type="nucleotide sequence ID" value="NZ_LT629692.1"/>
</dbReference>
<organism evidence="2 3">
    <name type="scientific">Microbacterium pygmaeum</name>
    <dbReference type="NCBI Taxonomy" id="370764"/>
    <lineage>
        <taxon>Bacteria</taxon>
        <taxon>Bacillati</taxon>
        <taxon>Actinomycetota</taxon>
        <taxon>Actinomycetes</taxon>
        <taxon>Micrococcales</taxon>
        <taxon>Microbacteriaceae</taxon>
        <taxon>Microbacterium</taxon>
    </lineage>
</organism>
<proteinExistence type="predicted"/>
<keyword evidence="1" id="KW-0812">Transmembrane</keyword>
<accession>A0A1G8BC19</accession>
<evidence type="ECO:0000256" key="1">
    <source>
        <dbReference type="SAM" id="Phobius"/>
    </source>
</evidence>
<keyword evidence="3" id="KW-1185">Reference proteome</keyword>
<gene>
    <name evidence="2" type="ORF">SAMN04489810_2755</name>
</gene>
<evidence type="ECO:0000313" key="3">
    <source>
        <dbReference type="Proteomes" id="UP000199009"/>
    </source>
</evidence>
<sequence length="109" mass="11871">MSTTISALTAAAAAHAPTHFGPWGPGFGWWFLLIPLFWVLLFGTLFAIFGRRWRRSAAQNGYGPYGRTAPARQAETTLAERFAKGDIDEVEYRARLEVLRANAAGASGA</sequence>
<dbReference type="STRING" id="370764.SAMN04489810_2755"/>
<reference evidence="2 3" key="1">
    <citation type="submission" date="2016-10" db="EMBL/GenBank/DDBJ databases">
        <authorList>
            <person name="de Groot N.N."/>
        </authorList>
    </citation>
    <scope>NUCLEOTIDE SEQUENCE [LARGE SCALE GENOMIC DNA]</scope>
    <source>
        <strain evidence="2 3">DSM 23142</strain>
    </source>
</reference>
<evidence type="ECO:0000313" key="2">
    <source>
        <dbReference type="EMBL" id="SDH30651.1"/>
    </source>
</evidence>
<keyword evidence="1" id="KW-1133">Transmembrane helix</keyword>
<protein>
    <submittedName>
        <fullName evidence="2">Putative membrane protein</fullName>
    </submittedName>
</protein>
<dbReference type="AlphaFoldDB" id="A0A1G8BC19"/>
<dbReference type="OrthoDB" id="3748887at2"/>
<feature type="transmembrane region" description="Helical" evidence="1">
    <location>
        <begin position="29"/>
        <end position="49"/>
    </location>
</feature>
<name>A0A1G8BC19_9MICO</name>
<dbReference type="EMBL" id="LT629692">
    <property type="protein sequence ID" value="SDH30651.1"/>
    <property type="molecule type" value="Genomic_DNA"/>
</dbReference>